<dbReference type="EMBL" id="BLLK01000069">
    <property type="protein sequence ID" value="GFH60883.1"/>
    <property type="molecule type" value="Genomic_DNA"/>
</dbReference>
<evidence type="ECO:0000313" key="3">
    <source>
        <dbReference type="EMBL" id="GFH60883.1"/>
    </source>
</evidence>
<keyword evidence="2" id="KW-0732">Signal</keyword>
<evidence type="ECO:0000313" key="4">
    <source>
        <dbReference type="Proteomes" id="UP001054902"/>
    </source>
</evidence>
<protein>
    <submittedName>
        <fullName evidence="3">Uncharacterized protein</fullName>
    </submittedName>
</protein>
<evidence type="ECO:0000256" key="2">
    <source>
        <dbReference type="SAM" id="SignalP"/>
    </source>
</evidence>
<feature type="region of interest" description="Disordered" evidence="1">
    <location>
        <begin position="174"/>
        <end position="203"/>
    </location>
</feature>
<evidence type="ECO:0000256" key="1">
    <source>
        <dbReference type="SAM" id="MobiDB-lite"/>
    </source>
</evidence>
<dbReference type="AlphaFoldDB" id="A0AAD3DAP0"/>
<sequence length="215" mass="24717">MLSQIRTLLVYFIARQVVAVDEILYRQLQLDDECRNQTTLIAENTTVYSYNFDEFWDCTDQTASTPSCTFSGDKEVWDTFKSACKEADGKIKFFNVEFDDSCTYVDFDRNTTHVIDDFYYEPYCFSKTCKSKSQYYEWVKEVNDFSNGLGETCLGIPKAVKSKKALRVVGLKKSKTAKNNKASKKNSVKTTKSPRSKEVSELKQGKARNNIFIDV</sequence>
<accession>A0AAD3DAP0</accession>
<name>A0AAD3DAP0_9STRA</name>
<feature type="compositionally biased region" description="Basic residues" evidence="1">
    <location>
        <begin position="174"/>
        <end position="187"/>
    </location>
</feature>
<feature type="chain" id="PRO_5042236310" evidence="2">
    <location>
        <begin position="20"/>
        <end position="215"/>
    </location>
</feature>
<reference evidence="3 4" key="1">
    <citation type="journal article" date="2021" name="Sci. Rep.">
        <title>The genome of the diatom Chaetoceros tenuissimus carries an ancient integrated fragment of an extant virus.</title>
        <authorList>
            <person name="Hongo Y."/>
            <person name="Kimura K."/>
            <person name="Takaki Y."/>
            <person name="Yoshida Y."/>
            <person name="Baba S."/>
            <person name="Kobayashi G."/>
            <person name="Nagasaki K."/>
            <person name="Hano T."/>
            <person name="Tomaru Y."/>
        </authorList>
    </citation>
    <scope>NUCLEOTIDE SEQUENCE [LARGE SCALE GENOMIC DNA]</scope>
    <source>
        <strain evidence="3 4">NIES-3715</strain>
    </source>
</reference>
<proteinExistence type="predicted"/>
<keyword evidence="4" id="KW-1185">Reference proteome</keyword>
<comment type="caution">
    <text evidence="3">The sequence shown here is derived from an EMBL/GenBank/DDBJ whole genome shotgun (WGS) entry which is preliminary data.</text>
</comment>
<gene>
    <name evidence="3" type="ORF">CTEN210_17359</name>
</gene>
<feature type="signal peptide" evidence="2">
    <location>
        <begin position="1"/>
        <end position="19"/>
    </location>
</feature>
<dbReference type="Proteomes" id="UP001054902">
    <property type="component" value="Unassembled WGS sequence"/>
</dbReference>
<organism evidence="3 4">
    <name type="scientific">Chaetoceros tenuissimus</name>
    <dbReference type="NCBI Taxonomy" id="426638"/>
    <lineage>
        <taxon>Eukaryota</taxon>
        <taxon>Sar</taxon>
        <taxon>Stramenopiles</taxon>
        <taxon>Ochrophyta</taxon>
        <taxon>Bacillariophyta</taxon>
        <taxon>Coscinodiscophyceae</taxon>
        <taxon>Chaetocerotophycidae</taxon>
        <taxon>Chaetocerotales</taxon>
        <taxon>Chaetocerotaceae</taxon>
        <taxon>Chaetoceros</taxon>
    </lineage>
</organism>